<evidence type="ECO:0000313" key="1">
    <source>
        <dbReference type="EMBL" id="QGM99187.1"/>
    </source>
</evidence>
<reference evidence="1 2" key="1">
    <citation type="submission" date="2019-09" db="EMBL/GenBank/DDBJ databases">
        <title>Isolation and complete genome sequencing of Methylocystis species.</title>
        <authorList>
            <person name="Rumah B.L."/>
            <person name="Stead C.E."/>
            <person name="Stevens B.C."/>
            <person name="Minton N.P."/>
            <person name="Grosse-Honebrink A."/>
            <person name="Zhang Y."/>
        </authorList>
    </citation>
    <scope>NUCLEOTIDE SEQUENCE [LARGE SCALE GENOMIC DNA]</scope>
    <source>
        <strain evidence="1 2">BRCS2</strain>
    </source>
</reference>
<sequence>MLAMFIDAVHQEAPSFFRQEARPENHSVGRYGDYGDMTPIAEIIRSAKIGWRRLSRKVT</sequence>
<dbReference type="KEGG" id="mpar:F7D14_17985"/>
<accession>A0A6B8M2S6</accession>
<proteinExistence type="predicted"/>
<keyword evidence="2" id="KW-1185">Reference proteome</keyword>
<dbReference type="AlphaFoldDB" id="A0A6B8M2S6"/>
<evidence type="ECO:0000313" key="2">
    <source>
        <dbReference type="Proteomes" id="UP000422569"/>
    </source>
</evidence>
<dbReference type="Proteomes" id="UP000422569">
    <property type="component" value="Chromosome"/>
</dbReference>
<dbReference type="EMBL" id="CP044331">
    <property type="protein sequence ID" value="QGM99187.1"/>
    <property type="molecule type" value="Genomic_DNA"/>
</dbReference>
<name>A0A6B8M2S6_9HYPH</name>
<protein>
    <submittedName>
        <fullName evidence="1">Uncharacterized protein</fullName>
    </submittedName>
</protein>
<gene>
    <name evidence="1" type="ORF">F7D14_17985</name>
</gene>
<organism evidence="1 2">
    <name type="scientific">Methylocystis parvus</name>
    <dbReference type="NCBI Taxonomy" id="134"/>
    <lineage>
        <taxon>Bacteria</taxon>
        <taxon>Pseudomonadati</taxon>
        <taxon>Pseudomonadota</taxon>
        <taxon>Alphaproteobacteria</taxon>
        <taxon>Hyphomicrobiales</taxon>
        <taxon>Methylocystaceae</taxon>
        <taxon>Methylocystis</taxon>
    </lineage>
</organism>
<dbReference type="RefSeq" id="WP_154420094.1">
    <property type="nucleotide sequence ID" value="NZ_CP044331.1"/>
</dbReference>